<comment type="caution">
    <text evidence="3">The sequence shown here is derived from an EMBL/GenBank/DDBJ whole genome shotgun (WGS) entry which is preliminary data.</text>
</comment>
<dbReference type="RefSeq" id="WP_203884149.1">
    <property type="nucleotide sequence ID" value="NZ_BAABHH010000014.1"/>
</dbReference>
<evidence type="ECO:0000259" key="2">
    <source>
        <dbReference type="PROSITE" id="PS51898"/>
    </source>
</evidence>
<dbReference type="GO" id="GO:0015074">
    <property type="term" value="P:DNA integration"/>
    <property type="evidence" value="ECO:0007669"/>
    <property type="project" value="InterPro"/>
</dbReference>
<dbReference type="InterPro" id="IPR011010">
    <property type="entry name" value="DNA_brk_join_enz"/>
</dbReference>
<dbReference type="GO" id="GO:0006310">
    <property type="term" value="P:DNA recombination"/>
    <property type="evidence" value="ECO:0007669"/>
    <property type="project" value="UniProtKB-KW"/>
</dbReference>
<feature type="domain" description="Tyr recombinase" evidence="2">
    <location>
        <begin position="1"/>
        <end position="68"/>
    </location>
</feature>
<accession>A0A8J3PTC9</accession>
<sequence>MPAADAAGIAEGTGLHLCRHTYASALIRYGESVKTVQHLMGHSSASVTLNIYAHLWPDADDRARAAVDAIFAGVPSMCPPVERQ</sequence>
<dbReference type="InterPro" id="IPR013762">
    <property type="entry name" value="Integrase-like_cat_sf"/>
</dbReference>
<keyword evidence="4" id="KW-1185">Reference proteome</keyword>
<dbReference type="Proteomes" id="UP000630097">
    <property type="component" value="Unassembled WGS sequence"/>
</dbReference>
<dbReference type="Pfam" id="PF00589">
    <property type="entry name" value="Phage_integrase"/>
    <property type="match status" value="1"/>
</dbReference>
<keyword evidence="1" id="KW-0233">DNA recombination</keyword>
<dbReference type="PROSITE" id="PS51898">
    <property type="entry name" value="TYR_RECOMBINASE"/>
    <property type="match status" value="1"/>
</dbReference>
<dbReference type="Gene3D" id="1.10.443.10">
    <property type="entry name" value="Intergrase catalytic core"/>
    <property type="match status" value="1"/>
</dbReference>
<dbReference type="EMBL" id="BONV01000015">
    <property type="protein sequence ID" value="GIG80764.1"/>
    <property type="molecule type" value="Genomic_DNA"/>
</dbReference>
<dbReference type="GO" id="GO:0003677">
    <property type="term" value="F:DNA binding"/>
    <property type="evidence" value="ECO:0007669"/>
    <property type="project" value="InterPro"/>
</dbReference>
<dbReference type="AlphaFoldDB" id="A0A8J3PTC9"/>
<evidence type="ECO:0000313" key="4">
    <source>
        <dbReference type="Proteomes" id="UP000630097"/>
    </source>
</evidence>
<protein>
    <recommendedName>
        <fullName evidence="2">Tyr recombinase domain-containing protein</fullName>
    </recommendedName>
</protein>
<gene>
    <name evidence="3" type="ORF">Pka01_38910</name>
</gene>
<reference evidence="3 4" key="1">
    <citation type="submission" date="2021-01" db="EMBL/GenBank/DDBJ databases">
        <title>Whole genome shotgun sequence of Planotetraspora kaengkrachanensis NBRC 104272.</title>
        <authorList>
            <person name="Komaki H."/>
            <person name="Tamura T."/>
        </authorList>
    </citation>
    <scope>NUCLEOTIDE SEQUENCE [LARGE SCALE GENOMIC DNA]</scope>
    <source>
        <strain evidence="3 4">NBRC 104272</strain>
    </source>
</reference>
<name>A0A8J3PTC9_9ACTN</name>
<dbReference type="InterPro" id="IPR002104">
    <property type="entry name" value="Integrase_catalytic"/>
</dbReference>
<evidence type="ECO:0000256" key="1">
    <source>
        <dbReference type="ARBA" id="ARBA00023172"/>
    </source>
</evidence>
<evidence type="ECO:0000313" key="3">
    <source>
        <dbReference type="EMBL" id="GIG80764.1"/>
    </source>
</evidence>
<dbReference type="SUPFAM" id="SSF56349">
    <property type="entry name" value="DNA breaking-rejoining enzymes"/>
    <property type="match status" value="1"/>
</dbReference>
<proteinExistence type="predicted"/>
<organism evidence="3 4">
    <name type="scientific">Planotetraspora kaengkrachanensis</name>
    <dbReference type="NCBI Taxonomy" id="575193"/>
    <lineage>
        <taxon>Bacteria</taxon>
        <taxon>Bacillati</taxon>
        <taxon>Actinomycetota</taxon>
        <taxon>Actinomycetes</taxon>
        <taxon>Streptosporangiales</taxon>
        <taxon>Streptosporangiaceae</taxon>
        <taxon>Planotetraspora</taxon>
    </lineage>
</organism>